<dbReference type="InterPro" id="IPR029753">
    <property type="entry name" value="D-isomer_DH_CS"/>
</dbReference>
<dbReference type="FunFam" id="3.40.50.720:FF:000462">
    <property type="entry name" value="Glyoxylate reductase (NADP+)"/>
    <property type="match status" value="1"/>
</dbReference>
<dbReference type="Pfam" id="PF00389">
    <property type="entry name" value="2-Hacid_dh"/>
    <property type="match status" value="1"/>
</dbReference>
<feature type="domain" description="D-isomer specific 2-hydroxyacid dehydrogenase catalytic" evidence="4">
    <location>
        <begin position="36"/>
        <end position="312"/>
    </location>
</feature>
<dbReference type="InterPro" id="IPR036291">
    <property type="entry name" value="NAD(P)-bd_dom_sf"/>
</dbReference>
<evidence type="ECO:0000259" key="5">
    <source>
        <dbReference type="Pfam" id="PF02826"/>
    </source>
</evidence>
<dbReference type="EMBL" id="DSOK01000460">
    <property type="protein sequence ID" value="HEN17111.1"/>
    <property type="molecule type" value="Genomic_DNA"/>
</dbReference>
<dbReference type="PANTHER" id="PTHR10996">
    <property type="entry name" value="2-HYDROXYACID DEHYDROGENASE-RELATED"/>
    <property type="match status" value="1"/>
</dbReference>
<dbReference type="PROSITE" id="PS00670">
    <property type="entry name" value="D_2_HYDROXYACID_DH_2"/>
    <property type="match status" value="1"/>
</dbReference>
<protein>
    <submittedName>
        <fullName evidence="6">D-glycerate dehydrogenase</fullName>
    </submittedName>
</protein>
<comment type="similarity">
    <text evidence="1 3">Belongs to the D-isomer specific 2-hydroxyacid dehydrogenase family.</text>
</comment>
<dbReference type="SUPFAM" id="SSF51735">
    <property type="entry name" value="NAD(P)-binding Rossmann-fold domains"/>
    <property type="match status" value="1"/>
</dbReference>
<organism evidence="6">
    <name type="scientific">Schlesneria paludicola</name>
    <dbReference type="NCBI Taxonomy" id="360056"/>
    <lineage>
        <taxon>Bacteria</taxon>
        <taxon>Pseudomonadati</taxon>
        <taxon>Planctomycetota</taxon>
        <taxon>Planctomycetia</taxon>
        <taxon>Planctomycetales</taxon>
        <taxon>Planctomycetaceae</taxon>
        <taxon>Schlesneria</taxon>
    </lineage>
</organism>
<sequence length="316" mass="34012">MSRVPVMGDDLPATMRAMLGDEFELLPWDDGLGSAALARVEGLITYGHPRVDGPLLERAPNVRVVSNHGVGVDHIDVAACAARNVAVGNTPGVLDAATADMTFALLLAIARNVVVGDAYARSDRFTHYDPSHMIGREVTGSTLGIIGLGRIGRQVARRARGFDMRVLYYGRHRQPAAEQTLGVDYAPLDDLLARSDFVTLNCPLTEATRNLIGRDQLRMMKPTAFLINMARGGVVDHAALVDALTAGTIAGAALDVTEPEPLPRNHPLLALSNVVIAPHLGSASDRTRRRMQEMTVENLRAGLRGEPLPYQVRPAP</sequence>
<dbReference type="CDD" id="cd05301">
    <property type="entry name" value="GDH"/>
    <property type="match status" value="1"/>
</dbReference>
<evidence type="ECO:0000256" key="2">
    <source>
        <dbReference type="ARBA" id="ARBA00023002"/>
    </source>
</evidence>
<comment type="caution">
    <text evidence="6">The sequence shown here is derived from an EMBL/GenBank/DDBJ whole genome shotgun (WGS) entry which is preliminary data.</text>
</comment>
<dbReference type="InterPro" id="IPR006139">
    <property type="entry name" value="D-isomer_2_OHA_DH_cat_dom"/>
</dbReference>
<dbReference type="InterPro" id="IPR006140">
    <property type="entry name" value="D-isomer_DH_NAD-bd"/>
</dbReference>
<dbReference type="AlphaFoldDB" id="A0A7C2NZI1"/>
<dbReference type="GO" id="GO:0005829">
    <property type="term" value="C:cytosol"/>
    <property type="evidence" value="ECO:0007669"/>
    <property type="project" value="TreeGrafter"/>
</dbReference>
<dbReference type="GO" id="GO:0030267">
    <property type="term" value="F:glyoxylate reductase (NADPH) activity"/>
    <property type="evidence" value="ECO:0007669"/>
    <property type="project" value="TreeGrafter"/>
</dbReference>
<evidence type="ECO:0000259" key="4">
    <source>
        <dbReference type="Pfam" id="PF00389"/>
    </source>
</evidence>
<name>A0A7C2NZI1_9PLAN</name>
<dbReference type="Pfam" id="PF02826">
    <property type="entry name" value="2-Hacid_dh_C"/>
    <property type="match status" value="1"/>
</dbReference>
<dbReference type="GO" id="GO:0051287">
    <property type="term" value="F:NAD binding"/>
    <property type="evidence" value="ECO:0007669"/>
    <property type="project" value="InterPro"/>
</dbReference>
<proteinExistence type="inferred from homology"/>
<evidence type="ECO:0000313" key="6">
    <source>
        <dbReference type="EMBL" id="HEN17111.1"/>
    </source>
</evidence>
<gene>
    <name evidence="6" type="ORF">ENQ76_16755</name>
</gene>
<feature type="domain" description="D-isomer specific 2-hydroxyacid dehydrogenase NAD-binding" evidence="5">
    <location>
        <begin position="103"/>
        <end position="281"/>
    </location>
</feature>
<accession>A0A7C2NZI1</accession>
<dbReference type="PANTHER" id="PTHR10996:SF257">
    <property type="entry name" value="GLYOXYLATE REDUCTASE 1"/>
    <property type="match status" value="1"/>
</dbReference>
<dbReference type="PROSITE" id="PS00671">
    <property type="entry name" value="D_2_HYDROXYACID_DH_3"/>
    <property type="match status" value="1"/>
</dbReference>
<keyword evidence="2 3" id="KW-0560">Oxidoreductase</keyword>
<evidence type="ECO:0000256" key="3">
    <source>
        <dbReference type="RuleBase" id="RU003719"/>
    </source>
</evidence>
<dbReference type="SUPFAM" id="SSF52283">
    <property type="entry name" value="Formate/glycerate dehydrogenase catalytic domain-like"/>
    <property type="match status" value="1"/>
</dbReference>
<dbReference type="InterPro" id="IPR050223">
    <property type="entry name" value="D-isomer_2-hydroxyacid_DH"/>
</dbReference>
<evidence type="ECO:0000256" key="1">
    <source>
        <dbReference type="ARBA" id="ARBA00005854"/>
    </source>
</evidence>
<dbReference type="Gene3D" id="3.40.50.720">
    <property type="entry name" value="NAD(P)-binding Rossmann-like Domain"/>
    <property type="match status" value="2"/>
</dbReference>
<dbReference type="GO" id="GO:0016618">
    <property type="term" value="F:hydroxypyruvate reductase [NAD(P)H] activity"/>
    <property type="evidence" value="ECO:0007669"/>
    <property type="project" value="TreeGrafter"/>
</dbReference>
<reference evidence="6" key="1">
    <citation type="journal article" date="2020" name="mSystems">
        <title>Genome- and Community-Level Interaction Insights into Carbon Utilization and Element Cycling Functions of Hydrothermarchaeota in Hydrothermal Sediment.</title>
        <authorList>
            <person name="Zhou Z."/>
            <person name="Liu Y."/>
            <person name="Xu W."/>
            <person name="Pan J."/>
            <person name="Luo Z.H."/>
            <person name="Li M."/>
        </authorList>
    </citation>
    <scope>NUCLEOTIDE SEQUENCE [LARGE SCALE GENOMIC DNA]</scope>
    <source>
        <strain evidence="6">SpSt-339</strain>
    </source>
</reference>